<gene>
    <name evidence="3" type="ORF">C6I21_06265</name>
</gene>
<evidence type="ECO:0000313" key="3">
    <source>
        <dbReference type="EMBL" id="PRO65907.1"/>
    </source>
</evidence>
<proteinExistence type="predicted"/>
<dbReference type="Proteomes" id="UP000243650">
    <property type="component" value="Unassembled WGS sequence"/>
</dbReference>
<dbReference type="OrthoDB" id="2965336at2"/>
<dbReference type="AlphaFoldDB" id="A0A2P6MI00"/>
<keyword evidence="4" id="KW-1185">Reference proteome</keyword>
<name>A0A2P6MI00_ALKUR</name>
<feature type="compositionally biased region" description="Polar residues" evidence="1">
    <location>
        <begin position="83"/>
        <end position="93"/>
    </location>
</feature>
<evidence type="ECO:0000313" key="4">
    <source>
        <dbReference type="Proteomes" id="UP000243650"/>
    </source>
</evidence>
<protein>
    <recommendedName>
        <fullName evidence="5">GerMN domain-containing protein</fullName>
    </recommendedName>
</protein>
<feature type="compositionally biased region" description="Acidic residues" evidence="1">
    <location>
        <begin position="123"/>
        <end position="133"/>
    </location>
</feature>
<dbReference type="RefSeq" id="WP_105958591.1">
    <property type="nucleotide sequence ID" value="NZ_PVNS01000005.1"/>
</dbReference>
<comment type="caution">
    <text evidence="3">The sequence shown here is derived from an EMBL/GenBank/DDBJ whole genome shotgun (WGS) entry which is preliminary data.</text>
</comment>
<feature type="compositionally biased region" description="Acidic residues" evidence="1">
    <location>
        <begin position="104"/>
        <end position="115"/>
    </location>
</feature>
<sequence length="437" mass="47746">MTKEKWTEDKIEKTLTDLPKVEDRRSKDELFQTIQAQSGQRRMERRKDKKPWFFPAAASAAAALLLLLMLPSFMNTGLFTSDQPQSNTAGSNQAAVENNAAAPAEEEGTDTESDDGGSMTAMDEADNTEAEEAVVERPENTENEENTAAENDAGGDNAAQNNENMNTAELPEENDAEENAAAEEEVEYTVTEENDIFLIAEASPEEDIVTVTPASASGLDREQAVREALEAGDPTGMDLFAQLEEVVFDSPEEGAVSLRFEEDVMLQSMSSAQQVYTSEVLQEVLSLYRVREVYFFVGDEPADFGQSGEDRMDISSLNRGFYGVPGSDRLISARASGEQQTNGAGEPLNFVETVLEMQDAESGGTESVIPDALEFTGDMYVEGDTAMIFYTYDGGEAEETRFHEAVQLTAKYFTISEIEFYNESTGELTIAPVGNGS</sequence>
<accession>A0A2P6MI00</accession>
<feature type="region of interest" description="Disordered" evidence="1">
    <location>
        <begin position="83"/>
        <end position="162"/>
    </location>
</feature>
<keyword evidence="2" id="KW-0812">Transmembrane</keyword>
<keyword evidence="2" id="KW-0472">Membrane</keyword>
<feature type="transmembrane region" description="Helical" evidence="2">
    <location>
        <begin position="52"/>
        <end position="74"/>
    </location>
</feature>
<reference evidence="3 4" key="1">
    <citation type="submission" date="2018-03" db="EMBL/GenBank/DDBJ databases">
        <title>Bacillus urumqiensis sp. nov., a moderately haloalkaliphilic bacterium isolated from a salt lake.</title>
        <authorList>
            <person name="Zhao B."/>
            <person name="Liao Z."/>
        </authorList>
    </citation>
    <scope>NUCLEOTIDE SEQUENCE [LARGE SCALE GENOMIC DNA]</scope>
    <source>
        <strain evidence="3 4">BZ-SZ-XJ18</strain>
    </source>
</reference>
<organism evidence="3 4">
    <name type="scientific">Alkalicoccus urumqiensis</name>
    <name type="common">Bacillus urumqiensis</name>
    <dbReference type="NCBI Taxonomy" id="1548213"/>
    <lineage>
        <taxon>Bacteria</taxon>
        <taxon>Bacillati</taxon>
        <taxon>Bacillota</taxon>
        <taxon>Bacilli</taxon>
        <taxon>Bacillales</taxon>
        <taxon>Bacillaceae</taxon>
        <taxon>Alkalicoccus</taxon>
    </lineage>
</organism>
<keyword evidence="2" id="KW-1133">Transmembrane helix</keyword>
<feature type="compositionally biased region" description="Low complexity" evidence="1">
    <location>
        <begin position="94"/>
        <end position="103"/>
    </location>
</feature>
<feature type="compositionally biased region" description="Low complexity" evidence="1">
    <location>
        <begin position="148"/>
        <end position="162"/>
    </location>
</feature>
<evidence type="ECO:0008006" key="5">
    <source>
        <dbReference type="Google" id="ProtNLM"/>
    </source>
</evidence>
<evidence type="ECO:0000256" key="1">
    <source>
        <dbReference type="SAM" id="MobiDB-lite"/>
    </source>
</evidence>
<evidence type="ECO:0000256" key="2">
    <source>
        <dbReference type="SAM" id="Phobius"/>
    </source>
</evidence>
<dbReference type="EMBL" id="PVNS01000005">
    <property type="protein sequence ID" value="PRO65907.1"/>
    <property type="molecule type" value="Genomic_DNA"/>
</dbReference>